<reference evidence="1" key="3">
    <citation type="journal article" date="2023" name="J. Biotechnol.">
        <title>Draft Genome Sequences of Endophytic Pseudomonas Strains, Isolated from the Interior of Brassicaceae Plants.</title>
        <authorList>
            <person name="Kaneko H."/>
            <person name="Furuya T."/>
        </authorList>
    </citation>
    <scope>NUCLEOTIDE SEQUENCE</scope>
    <source>
        <strain evidence="1">RS3R-1</strain>
    </source>
</reference>
<dbReference type="Proteomes" id="UP001145022">
    <property type="component" value="Unassembled WGS sequence"/>
</dbReference>
<evidence type="ECO:0000313" key="1">
    <source>
        <dbReference type="EMBL" id="GLH45195.1"/>
    </source>
</evidence>
<reference evidence="1" key="1">
    <citation type="journal article" date="2021" name="Sci. Rep.">
        <title>An efficient direct screening system for microorganisms that activate plant immune responses based on plant-microbe interactions using cultured plant cells.</title>
        <authorList>
            <person name="Kurokawa M."/>
            <person name="Nakano M."/>
            <person name="Kitahata N."/>
            <person name="Kuchitsu K."/>
            <person name="Furuya T."/>
        </authorList>
    </citation>
    <scope>NUCLEOTIDE SEQUENCE</scope>
    <source>
        <strain evidence="1">RS3R-1</strain>
    </source>
</reference>
<proteinExistence type="predicted"/>
<dbReference type="RefSeq" id="WP_281895454.1">
    <property type="nucleotide sequence ID" value="NZ_BSCQ01000046.1"/>
</dbReference>
<protein>
    <submittedName>
        <fullName evidence="1">Uncharacterized protein</fullName>
    </submittedName>
</protein>
<comment type="caution">
    <text evidence="1">The sequence shown here is derived from an EMBL/GenBank/DDBJ whole genome shotgun (WGS) entry which is preliminary data.</text>
</comment>
<accession>A0ABQ5PNX2</accession>
<evidence type="ECO:0000313" key="2">
    <source>
        <dbReference type="Proteomes" id="UP001145022"/>
    </source>
</evidence>
<name>A0ABQ5PNX2_9PSED</name>
<organism evidence="1 2">
    <name type="scientific">Pseudomonas atacamensis</name>
    <dbReference type="NCBI Taxonomy" id="2565368"/>
    <lineage>
        <taxon>Bacteria</taxon>
        <taxon>Pseudomonadati</taxon>
        <taxon>Pseudomonadota</taxon>
        <taxon>Gammaproteobacteria</taxon>
        <taxon>Pseudomonadales</taxon>
        <taxon>Pseudomonadaceae</taxon>
        <taxon>Pseudomonas</taxon>
    </lineage>
</organism>
<dbReference type="EMBL" id="BSCQ01000046">
    <property type="protein sequence ID" value="GLH45195.1"/>
    <property type="molecule type" value="Genomic_DNA"/>
</dbReference>
<reference evidence="1" key="2">
    <citation type="submission" date="2022-11" db="EMBL/GenBank/DDBJ databases">
        <title>Draft genome sequencing of Pseudomonas atacamensis RS3R1.</title>
        <authorList>
            <person name="Furuya T."/>
            <person name="Kaneko H."/>
        </authorList>
    </citation>
    <scope>NUCLEOTIDE SEQUENCE</scope>
    <source>
        <strain evidence="1">RS3R-1</strain>
    </source>
</reference>
<sequence length="71" mass="7622">MTTSNETIADALELLLLNQHAIAAGLEEVALWIEARGAVDTHQNVVTALERLDVNAESITGAIEKLRQGVL</sequence>
<gene>
    <name evidence="1" type="ORF">RS3R1_42830</name>
</gene>
<keyword evidence="2" id="KW-1185">Reference proteome</keyword>